<name>A0A077ZXY1_STYLE</name>
<dbReference type="AlphaFoldDB" id="A0A077ZXY1"/>
<keyword evidence="1" id="KW-0812">Transmembrane</keyword>
<feature type="transmembrane region" description="Helical" evidence="1">
    <location>
        <begin position="974"/>
        <end position="997"/>
    </location>
</feature>
<reference evidence="2 3" key="1">
    <citation type="submission" date="2014-06" db="EMBL/GenBank/DDBJ databases">
        <authorList>
            <person name="Swart Estienne"/>
        </authorList>
    </citation>
    <scope>NUCLEOTIDE SEQUENCE [LARGE SCALE GENOMIC DNA]</scope>
    <source>
        <strain evidence="2 3">130c</strain>
    </source>
</reference>
<dbReference type="InParanoid" id="A0A077ZXY1"/>
<evidence type="ECO:0000313" key="3">
    <source>
        <dbReference type="Proteomes" id="UP000039865"/>
    </source>
</evidence>
<protein>
    <submittedName>
        <fullName evidence="2">Uncharacterized protein</fullName>
    </submittedName>
</protein>
<evidence type="ECO:0000256" key="1">
    <source>
        <dbReference type="SAM" id="Phobius"/>
    </source>
</evidence>
<sequence length="1050" mass="120049">MWFNVEEQDHYEYYENLIGFQAYSIAYDSQSKYLFIQGTNQHHYEVQIFKVESHNLMYNKKCFSSYDYYNDVKVYQDYIIGSVFYGKDNQGENQFIIFGSIKQTSSGEIASQEVIQKGLISLTRNYHTCLYHLDIDEFITDDDNGIVYNGIVSYTIMANFIELINTSGEFIEVSERMTIDDLKQIPGETQNIGTCSILLQPLLFDDVEIIYIQESDVMTNEIMINNFDVVIDEILTDYQIIIQHKINNGQIFQQNITIKIISSCHYATISLTPSNQTVEYISGFAYQLTVIDLQSFQSQSMTWKLIVGSHCLKFRVYHIGLNLQMDVQIQLMNYSINLQVTLEEVEFIASFIDSCQQPIFSHQKQSPLAITGDDWSISPTHCGPILFTFLINDEKVETFEFASVSSNQLYIYTDKLNFRGNYQLTIIGTVLGNYSYQFQTTLQIIEFNPCSTAKLKFIEVEPIIFDISKGLTDQALISPKNKILNATIYSVQKSIVNISIPMTSDIQAIGSYIYNLSISAQFLDQYQYSNYTLIEILVQPSCSENKVLSAHSLNNSIYEYQLGEIFPDQQDITFTLKIEDACTLENLQSPTFKYLNEYAIGDQSMNIILLPFTLKPQCNGITVNQTVSISRQDQSESSIEFIKFNPDISSIFIFSEKSDHIGKYIVRVKGQINFQQLTITPTENDQGQYQFDIAIIDTITGLILSQTQIRLMIYQKEEVLSIKQQELKQYFVESANEIIVNGLKIQKKKLTGKIKAKIDNIDQSGVITLNFDSNLLKPKIIQPLVYFEAFSFSIFDQRNEKMIELKQTSKSQIRILSATETQNYTPEQTSAYNISQFKDNIVQIQIDFPDPINISQSQVAATKALQALAVTASTALTGAIGSNIFLSLVLGLSLKKLWMLIQTLQIIVHLPLLQIPLPSNVIFCFSSIIDISNMNIIPKKYIKDILGVFMKDQKNGIQENFKVMDIFVNSDQQIQLLFAIIMVIYLTSIIVLIIAFFRKYQLKLQEQQVKDSNLEIISNSLSNVASLSQSIFTDICDFNQALRKKARLHF</sequence>
<accession>A0A077ZXY1</accession>
<proteinExistence type="predicted"/>
<keyword evidence="1" id="KW-1133">Transmembrane helix</keyword>
<dbReference type="EMBL" id="CCKQ01003334">
    <property type="protein sequence ID" value="CDW74457.1"/>
    <property type="molecule type" value="Genomic_DNA"/>
</dbReference>
<evidence type="ECO:0000313" key="2">
    <source>
        <dbReference type="EMBL" id="CDW74457.1"/>
    </source>
</evidence>
<feature type="transmembrane region" description="Helical" evidence="1">
    <location>
        <begin position="867"/>
        <end position="894"/>
    </location>
</feature>
<keyword evidence="3" id="KW-1185">Reference proteome</keyword>
<organism evidence="2 3">
    <name type="scientific">Stylonychia lemnae</name>
    <name type="common">Ciliate</name>
    <dbReference type="NCBI Taxonomy" id="5949"/>
    <lineage>
        <taxon>Eukaryota</taxon>
        <taxon>Sar</taxon>
        <taxon>Alveolata</taxon>
        <taxon>Ciliophora</taxon>
        <taxon>Intramacronucleata</taxon>
        <taxon>Spirotrichea</taxon>
        <taxon>Stichotrichia</taxon>
        <taxon>Sporadotrichida</taxon>
        <taxon>Oxytrichidae</taxon>
        <taxon>Stylonychinae</taxon>
        <taxon>Stylonychia</taxon>
    </lineage>
</organism>
<keyword evidence="1" id="KW-0472">Membrane</keyword>
<gene>
    <name evidence="2" type="primary">Contig14920.g15908</name>
    <name evidence="2" type="ORF">STYLEM_3437</name>
</gene>
<feature type="transmembrane region" description="Helical" evidence="1">
    <location>
        <begin position="906"/>
        <end position="929"/>
    </location>
</feature>
<dbReference type="Proteomes" id="UP000039865">
    <property type="component" value="Unassembled WGS sequence"/>
</dbReference>